<feature type="non-terminal residue" evidence="2">
    <location>
        <position position="1"/>
    </location>
</feature>
<proteinExistence type="predicted"/>
<feature type="region of interest" description="Disordered" evidence="1">
    <location>
        <begin position="402"/>
        <end position="422"/>
    </location>
</feature>
<name>A0A0F9CMI5_9ZZZZ</name>
<sequence>YVHTLTRSGRAHYAVVTAMDGVENTRDVSSANAVGPVDGKVADPEPVLQAETFKAGAYKRKADDIITRRYCYWAIPPQATHPLQYGFVIQFYPNRIAKPAALELSHGKAHTNEPELSRRQRRDAIMLAGSADPGIGFYVGANNCRGTLKSFRQGTWGPWTINRHLKIIEWVRRNYEIDEQQIYCYGSHWGMWELRRPDLFSVFIGWGSAELTKGFVDWNRAQGLWGPPEMYKGKPDAENPYVMCNFNRYVSADPGRKLPVQFLTACQGSHTSEMSYPSLPKYKRTLMDARQPFASDIAKASWGNRRPAALSEFRAGKLVIRRDQSKPAFGNCTLDDNPGCGDMSAGDKYGMLNGYLLWETETIVDLSDRWEMTVYLAKSAPLDSCKVDLTPRHCQKFQPRPGAALKWTNTPTGADKPAGSGTVKADKWSLVTLKQITVSKGKNRIVIEKGPPPK</sequence>
<dbReference type="EMBL" id="LAZR01032555">
    <property type="protein sequence ID" value="KKL50553.1"/>
    <property type="molecule type" value="Genomic_DNA"/>
</dbReference>
<gene>
    <name evidence="2" type="ORF">LCGC14_2304340</name>
</gene>
<protein>
    <submittedName>
        <fullName evidence="2">Uncharacterized protein</fullName>
    </submittedName>
</protein>
<accession>A0A0F9CMI5</accession>
<organism evidence="2">
    <name type="scientific">marine sediment metagenome</name>
    <dbReference type="NCBI Taxonomy" id="412755"/>
    <lineage>
        <taxon>unclassified sequences</taxon>
        <taxon>metagenomes</taxon>
        <taxon>ecological metagenomes</taxon>
    </lineage>
</organism>
<dbReference type="AlphaFoldDB" id="A0A0F9CMI5"/>
<reference evidence="2" key="1">
    <citation type="journal article" date="2015" name="Nature">
        <title>Complex archaea that bridge the gap between prokaryotes and eukaryotes.</title>
        <authorList>
            <person name="Spang A."/>
            <person name="Saw J.H."/>
            <person name="Jorgensen S.L."/>
            <person name="Zaremba-Niedzwiedzka K."/>
            <person name="Martijn J."/>
            <person name="Lind A.E."/>
            <person name="van Eijk R."/>
            <person name="Schleper C."/>
            <person name="Guy L."/>
            <person name="Ettema T.J."/>
        </authorList>
    </citation>
    <scope>NUCLEOTIDE SEQUENCE</scope>
</reference>
<evidence type="ECO:0000256" key="1">
    <source>
        <dbReference type="SAM" id="MobiDB-lite"/>
    </source>
</evidence>
<dbReference type="SUPFAM" id="SSF53474">
    <property type="entry name" value="alpha/beta-Hydrolases"/>
    <property type="match status" value="1"/>
</dbReference>
<evidence type="ECO:0000313" key="2">
    <source>
        <dbReference type="EMBL" id="KKL50553.1"/>
    </source>
</evidence>
<dbReference type="InterPro" id="IPR029058">
    <property type="entry name" value="AB_hydrolase_fold"/>
</dbReference>
<comment type="caution">
    <text evidence="2">The sequence shown here is derived from an EMBL/GenBank/DDBJ whole genome shotgun (WGS) entry which is preliminary data.</text>
</comment>